<comment type="caution">
    <text evidence="2">The sequence shown here is derived from an EMBL/GenBank/DDBJ whole genome shotgun (WGS) entry which is preliminary data.</text>
</comment>
<dbReference type="AlphaFoldDB" id="A0A150S0M4"/>
<gene>
    <name evidence="2" type="ORF">BE17_01645</name>
</gene>
<dbReference type="EMBL" id="JEMB01001667">
    <property type="protein sequence ID" value="KYF85628.1"/>
    <property type="molecule type" value="Genomic_DNA"/>
</dbReference>
<evidence type="ECO:0000256" key="1">
    <source>
        <dbReference type="SAM" id="MobiDB-lite"/>
    </source>
</evidence>
<sequence>MLVELEAAGLDLGWVLTGAPGASASLAALSGTPELASVARVLADDLRQVRRLDQMTCSGYRSERVPAPGRRPRGAMTGVGRGPTWAGSLPSWRARRFQ</sequence>
<proteinExistence type="predicted"/>
<organism evidence="2 3">
    <name type="scientific">Sorangium cellulosum</name>
    <name type="common">Polyangium cellulosum</name>
    <dbReference type="NCBI Taxonomy" id="56"/>
    <lineage>
        <taxon>Bacteria</taxon>
        <taxon>Pseudomonadati</taxon>
        <taxon>Myxococcota</taxon>
        <taxon>Polyangia</taxon>
        <taxon>Polyangiales</taxon>
        <taxon>Polyangiaceae</taxon>
        <taxon>Sorangium</taxon>
    </lineage>
</organism>
<protein>
    <submittedName>
        <fullName evidence="2">Uncharacterized protein</fullName>
    </submittedName>
</protein>
<reference evidence="2 3" key="1">
    <citation type="submission" date="2014-02" db="EMBL/GenBank/DDBJ databases">
        <title>The small core and large imbalanced accessory genome model reveals a collaborative survival strategy of Sorangium cellulosum strains in nature.</title>
        <authorList>
            <person name="Han K."/>
            <person name="Peng R."/>
            <person name="Blom J."/>
            <person name="Li Y.-Z."/>
        </authorList>
    </citation>
    <scope>NUCLEOTIDE SEQUENCE [LARGE SCALE GENOMIC DNA]</scope>
    <source>
        <strain evidence="2 3">So0011-07</strain>
    </source>
</reference>
<evidence type="ECO:0000313" key="3">
    <source>
        <dbReference type="Proteomes" id="UP000075635"/>
    </source>
</evidence>
<feature type="region of interest" description="Disordered" evidence="1">
    <location>
        <begin position="60"/>
        <end position="98"/>
    </location>
</feature>
<accession>A0A150S0M4</accession>
<evidence type="ECO:0000313" key="2">
    <source>
        <dbReference type="EMBL" id="KYF85628.1"/>
    </source>
</evidence>
<dbReference type="Proteomes" id="UP000075635">
    <property type="component" value="Unassembled WGS sequence"/>
</dbReference>
<name>A0A150S0M4_SORCE</name>